<dbReference type="Gene3D" id="3.40.50.1950">
    <property type="entry name" value="Flavin prenyltransferase-like"/>
    <property type="match status" value="1"/>
</dbReference>
<organism evidence="2 3">
    <name type="scientific">Actinomadura alba</name>
    <dbReference type="NCBI Taxonomy" id="406431"/>
    <lineage>
        <taxon>Bacteria</taxon>
        <taxon>Bacillati</taxon>
        <taxon>Actinomycetota</taxon>
        <taxon>Actinomycetes</taxon>
        <taxon>Streptosporangiales</taxon>
        <taxon>Thermomonosporaceae</taxon>
        <taxon>Actinomadura</taxon>
    </lineage>
</organism>
<dbReference type="Pfam" id="PF02441">
    <property type="entry name" value="Flavoprotein"/>
    <property type="match status" value="1"/>
</dbReference>
<accession>A0ABR7LWA4</accession>
<comment type="caution">
    <text evidence="2">The sequence shown here is derived from an EMBL/GenBank/DDBJ whole genome shotgun (WGS) entry which is preliminary data.</text>
</comment>
<reference evidence="2 3" key="1">
    <citation type="submission" date="2020-06" db="EMBL/GenBank/DDBJ databases">
        <title>Actinomadura xiongansis sp. nov., isolated from soil of Baiyangdian.</title>
        <authorList>
            <person name="Zhang X."/>
        </authorList>
    </citation>
    <scope>NUCLEOTIDE SEQUENCE [LARGE SCALE GENOMIC DNA]</scope>
    <source>
        <strain evidence="2 3">HBUM206468</strain>
    </source>
</reference>
<dbReference type="EMBL" id="JABVEC010000023">
    <property type="protein sequence ID" value="MBC6469056.1"/>
    <property type="molecule type" value="Genomic_DNA"/>
</dbReference>
<evidence type="ECO:0000313" key="3">
    <source>
        <dbReference type="Proteomes" id="UP000805614"/>
    </source>
</evidence>
<sequence>MVDGNGRGVLYLVTCAAPPAADAEILVRLAQSAGWRVCVIASPLGLRFLDAERLAAVTGEPVRSEFRMPSESNALPSADAVVVAPATFNTINKWATGITDTFAVGLLCELMGFGVPILAVPLLKEALARHVVFDRNLQTLRSMGVQVMFDPAAPADARMPRWEEVLKELHSILGG</sequence>
<gene>
    <name evidence="2" type="ORF">HKK74_26685</name>
</gene>
<name>A0ABR7LWA4_9ACTN</name>
<feature type="domain" description="Flavoprotein" evidence="1">
    <location>
        <begin position="17"/>
        <end position="168"/>
    </location>
</feature>
<dbReference type="Proteomes" id="UP000805614">
    <property type="component" value="Unassembled WGS sequence"/>
</dbReference>
<proteinExistence type="predicted"/>
<dbReference type="RefSeq" id="WP_187246098.1">
    <property type="nucleotide sequence ID" value="NZ_BAAAOK010000037.1"/>
</dbReference>
<dbReference type="InterPro" id="IPR036551">
    <property type="entry name" value="Flavin_trans-like"/>
</dbReference>
<dbReference type="SUPFAM" id="SSF52507">
    <property type="entry name" value="Homo-oligomeric flavin-containing Cys decarboxylases, HFCD"/>
    <property type="match status" value="1"/>
</dbReference>
<dbReference type="PANTHER" id="PTHR14359">
    <property type="entry name" value="HOMO-OLIGOMERIC FLAVIN CONTAINING CYS DECARBOXYLASE FAMILY"/>
    <property type="match status" value="1"/>
</dbReference>
<dbReference type="InterPro" id="IPR003382">
    <property type="entry name" value="Flavoprotein"/>
</dbReference>
<dbReference type="PANTHER" id="PTHR14359:SF6">
    <property type="entry name" value="PHOSPHOPANTOTHENOYLCYSTEINE DECARBOXYLASE"/>
    <property type="match status" value="1"/>
</dbReference>
<keyword evidence="3" id="KW-1185">Reference proteome</keyword>
<protein>
    <submittedName>
        <fullName evidence="2">Flavoprotein</fullName>
    </submittedName>
</protein>
<evidence type="ECO:0000313" key="2">
    <source>
        <dbReference type="EMBL" id="MBC6469056.1"/>
    </source>
</evidence>
<evidence type="ECO:0000259" key="1">
    <source>
        <dbReference type="Pfam" id="PF02441"/>
    </source>
</evidence>